<protein>
    <recommendedName>
        <fullName evidence="4">Peptidase A2 domain-containing protein</fullName>
    </recommendedName>
</protein>
<dbReference type="PANTHER" id="PTHR33240:SF17">
    <property type="entry name" value="EUKARYOTIC PEPTIDE CHAIN RELEASE FACTOR GTP-BINDING SUBUNIT-LIKE"/>
    <property type="match status" value="1"/>
</dbReference>
<dbReference type="AlphaFoldDB" id="A0A9Q1GNU1"/>
<gene>
    <name evidence="2" type="ORF">Cgig2_030570</name>
</gene>
<feature type="region of interest" description="Disordered" evidence="1">
    <location>
        <begin position="1"/>
        <end position="60"/>
    </location>
</feature>
<proteinExistence type="predicted"/>
<dbReference type="PANTHER" id="PTHR33240">
    <property type="entry name" value="OS08G0508500 PROTEIN"/>
    <property type="match status" value="1"/>
</dbReference>
<feature type="compositionally biased region" description="Basic and acidic residues" evidence="1">
    <location>
        <begin position="17"/>
        <end position="28"/>
    </location>
</feature>
<name>A0A9Q1GNU1_9CARY</name>
<comment type="caution">
    <text evidence="2">The sequence shown here is derived from an EMBL/GenBank/DDBJ whole genome shotgun (WGS) entry which is preliminary data.</text>
</comment>
<dbReference type="EMBL" id="JAKOGI010001967">
    <property type="protein sequence ID" value="KAJ8423403.1"/>
    <property type="molecule type" value="Genomic_DNA"/>
</dbReference>
<evidence type="ECO:0008006" key="4">
    <source>
        <dbReference type="Google" id="ProtNLM"/>
    </source>
</evidence>
<sequence>MEAVSSARPPPPFDYPLVHEGEPSHRPEGIPSLRPTECGQEISRSDQSSRAQPGQLRQRTAMEPTCHPQPLLHPMQHIPGELLGLRSRSKLLGQEERTLKVLYELADEGQFDRFLKRGPRLLRQEQEPILPPPRDEECSTEAVATIAGGYAEGITRSAWKAQLRSAQTLHDSLLPHNDPLVIKMKIASAIVRRILIDTGRSVDIITWDCLKKLVHPERDIIPLVNPILGFGGQEVNPTGMIRLPVRFGDKTKSRGFEVDFLVVNVPTAYNGQHDLAEVPEGVRAALLASRSACTLSQRHWYRETSPSTRWHSTIALTLRAKTLTMATSSSVTLGGCEAP</sequence>
<evidence type="ECO:0000313" key="2">
    <source>
        <dbReference type="EMBL" id="KAJ8423403.1"/>
    </source>
</evidence>
<reference evidence="2" key="1">
    <citation type="submission" date="2022-04" db="EMBL/GenBank/DDBJ databases">
        <title>Carnegiea gigantea Genome sequencing and assembly v2.</title>
        <authorList>
            <person name="Copetti D."/>
            <person name="Sanderson M.J."/>
            <person name="Burquez A."/>
            <person name="Wojciechowski M.F."/>
        </authorList>
    </citation>
    <scope>NUCLEOTIDE SEQUENCE</scope>
    <source>
        <strain evidence="2">SGP5-SGP5p</strain>
        <tissue evidence="2">Aerial part</tissue>
    </source>
</reference>
<keyword evidence="3" id="KW-1185">Reference proteome</keyword>
<evidence type="ECO:0000256" key="1">
    <source>
        <dbReference type="SAM" id="MobiDB-lite"/>
    </source>
</evidence>
<feature type="compositionally biased region" description="Polar residues" evidence="1">
    <location>
        <begin position="45"/>
        <end position="58"/>
    </location>
</feature>
<dbReference type="CDD" id="cd00303">
    <property type="entry name" value="retropepsin_like"/>
    <property type="match status" value="1"/>
</dbReference>
<accession>A0A9Q1GNU1</accession>
<organism evidence="2 3">
    <name type="scientific">Carnegiea gigantea</name>
    <dbReference type="NCBI Taxonomy" id="171969"/>
    <lineage>
        <taxon>Eukaryota</taxon>
        <taxon>Viridiplantae</taxon>
        <taxon>Streptophyta</taxon>
        <taxon>Embryophyta</taxon>
        <taxon>Tracheophyta</taxon>
        <taxon>Spermatophyta</taxon>
        <taxon>Magnoliopsida</taxon>
        <taxon>eudicotyledons</taxon>
        <taxon>Gunneridae</taxon>
        <taxon>Pentapetalae</taxon>
        <taxon>Caryophyllales</taxon>
        <taxon>Cactineae</taxon>
        <taxon>Cactaceae</taxon>
        <taxon>Cactoideae</taxon>
        <taxon>Echinocereeae</taxon>
        <taxon>Carnegiea</taxon>
    </lineage>
</organism>
<dbReference type="Proteomes" id="UP001153076">
    <property type="component" value="Unassembled WGS sequence"/>
</dbReference>
<dbReference type="OrthoDB" id="2011418at2759"/>
<evidence type="ECO:0000313" key="3">
    <source>
        <dbReference type="Proteomes" id="UP001153076"/>
    </source>
</evidence>